<dbReference type="Proteomes" id="UP000334923">
    <property type="component" value="Unassembled WGS sequence"/>
</dbReference>
<dbReference type="EMBL" id="CABFVA020000021">
    <property type="protein sequence ID" value="VVM05373.1"/>
    <property type="molecule type" value="Genomic_DNA"/>
</dbReference>
<sequence length="48" mass="5372">MGWSGTPIRLSMNFDSASLTSRSRRENNEDARGWATVGELTAWTWPTA</sequence>
<protein>
    <submittedName>
        <fullName evidence="1">Uncharacterized protein</fullName>
    </submittedName>
</protein>
<name>A0A5E6MAP1_9BACT</name>
<evidence type="ECO:0000313" key="2">
    <source>
        <dbReference type="Proteomes" id="UP000334923"/>
    </source>
</evidence>
<keyword evidence="2" id="KW-1185">Reference proteome</keyword>
<reference evidence="1 2" key="1">
    <citation type="submission" date="2019-09" db="EMBL/GenBank/DDBJ databases">
        <authorList>
            <person name="Cremers G."/>
        </authorList>
    </citation>
    <scope>NUCLEOTIDE SEQUENCE [LARGE SCALE GENOMIC DNA]</scope>
    <source>
        <strain evidence="1">4A</strain>
    </source>
</reference>
<gene>
    <name evidence="1" type="ORF">MAMT_00625</name>
</gene>
<accession>A0A5E6MAP1</accession>
<evidence type="ECO:0000313" key="1">
    <source>
        <dbReference type="EMBL" id="VVM05373.1"/>
    </source>
</evidence>
<organism evidence="1 2">
    <name type="scientific">Methylacidimicrobium tartarophylax</name>
    <dbReference type="NCBI Taxonomy" id="1041768"/>
    <lineage>
        <taxon>Bacteria</taxon>
        <taxon>Pseudomonadati</taxon>
        <taxon>Verrucomicrobiota</taxon>
        <taxon>Methylacidimicrobium</taxon>
    </lineage>
</organism>
<dbReference type="AlphaFoldDB" id="A0A5E6MAP1"/>
<proteinExistence type="predicted"/>